<reference evidence="2 3" key="1">
    <citation type="submission" date="2020-02" db="EMBL/GenBank/DDBJ databases">
        <title>Genome assembly of a novel Clostridium senegalense strain.</title>
        <authorList>
            <person name="Gupta T.B."/>
            <person name="Jauregui R."/>
            <person name="Maclean P."/>
            <person name="Nawarathana A."/>
            <person name="Brightwell G."/>
        </authorList>
    </citation>
    <scope>NUCLEOTIDE SEQUENCE [LARGE SCALE GENOMIC DNA]</scope>
    <source>
        <strain evidence="2 3">AGRFS4</strain>
    </source>
</reference>
<dbReference type="RefSeq" id="WP_199870861.1">
    <property type="nucleotide sequence ID" value="NZ_JAAGPU010000045.1"/>
</dbReference>
<dbReference type="EMBL" id="JAAGPU010000045">
    <property type="protein sequence ID" value="NEU06438.1"/>
    <property type="molecule type" value="Genomic_DNA"/>
</dbReference>
<sequence>MGIKVYKVNAFTKDSKGGNCAGVVLDGEKINELEMQIIAKKLNFSETAFVIPKDKRKRKNNKEVYDYEVKFFTPTEEVELCGHATIATFFTLAKMGLLPQNNISLKQKTKAGILDVDVISKDEIEVVMSQAEPQFSDESLNKEILSKILNLCEDEIGFENLKPQIVSTGLRDILIPIKNEEDLKNIKIDNDLLINYSRELKVVGIHAFAIDSNNNERFIVRNFAPAVGIPEESATGTSNGALLAYLIKNNFYELKDHEEKTIICRQGMYMGNTSEIIAKGSISNGKIAIKVGGKSYIEGEEEIELKPLEI</sequence>
<dbReference type="Pfam" id="PF02567">
    <property type="entry name" value="PhzC-PhzF"/>
    <property type="match status" value="1"/>
</dbReference>
<proteinExistence type="predicted"/>
<comment type="caution">
    <text evidence="2">The sequence shown here is derived from an EMBL/GenBank/DDBJ whole genome shotgun (WGS) entry which is preliminary data.</text>
</comment>
<evidence type="ECO:0000256" key="1">
    <source>
        <dbReference type="PIRSR" id="PIRSR016184-1"/>
    </source>
</evidence>
<dbReference type="SUPFAM" id="SSF54506">
    <property type="entry name" value="Diaminopimelate epimerase-like"/>
    <property type="match status" value="1"/>
</dbReference>
<evidence type="ECO:0000313" key="3">
    <source>
        <dbReference type="Proteomes" id="UP000481872"/>
    </source>
</evidence>
<dbReference type="PIRSF" id="PIRSF016184">
    <property type="entry name" value="PhzC_PhzF"/>
    <property type="match status" value="1"/>
</dbReference>
<evidence type="ECO:0000313" key="2">
    <source>
        <dbReference type="EMBL" id="NEU06438.1"/>
    </source>
</evidence>
<dbReference type="Gene3D" id="3.10.310.10">
    <property type="entry name" value="Diaminopimelate Epimerase, Chain A, domain 1"/>
    <property type="match status" value="2"/>
</dbReference>
<dbReference type="Proteomes" id="UP000481872">
    <property type="component" value="Unassembled WGS sequence"/>
</dbReference>
<dbReference type="AlphaFoldDB" id="A0A6M0H7T5"/>
<dbReference type="InterPro" id="IPR003719">
    <property type="entry name" value="Phenazine_PhzF-like"/>
</dbReference>
<protein>
    <submittedName>
        <fullName evidence="2">PhzF family phenazine biosynthesis protein</fullName>
    </submittedName>
</protein>
<organism evidence="2 3">
    <name type="scientific">Clostridium senegalense</name>
    <dbReference type="NCBI Taxonomy" id="1465809"/>
    <lineage>
        <taxon>Bacteria</taxon>
        <taxon>Bacillati</taxon>
        <taxon>Bacillota</taxon>
        <taxon>Clostridia</taxon>
        <taxon>Eubacteriales</taxon>
        <taxon>Clostridiaceae</taxon>
        <taxon>Clostridium</taxon>
    </lineage>
</organism>
<dbReference type="NCBIfam" id="TIGR00654">
    <property type="entry name" value="PhzF_family"/>
    <property type="match status" value="1"/>
</dbReference>
<dbReference type="GO" id="GO:0016853">
    <property type="term" value="F:isomerase activity"/>
    <property type="evidence" value="ECO:0007669"/>
    <property type="project" value="TreeGrafter"/>
</dbReference>
<gene>
    <name evidence="2" type="ORF">G3M99_16655</name>
</gene>
<dbReference type="PANTHER" id="PTHR13774">
    <property type="entry name" value="PHENAZINE BIOSYNTHESIS PROTEIN"/>
    <property type="match status" value="1"/>
</dbReference>
<keyword evidence="3" id="KW-1185">Reference proteome</keyword>
<name>A0A6M0H7T5_9CLOT</name>
<feature type="active site" evidence="1">
    <location>
        <position position="46"/>
    </location>
</feature>
<accession>A0A6M0H7T5</accession>
<dbReference type="GO" id="GO:0005737">
    <property type="term" value="C:cytoplasm"/>
    <property type="evidence" value="ECO:0007669"/>
    <property type="project" value="TreeGrafter"/>
</dbReference>